<dbReference type="InterPro" id="IPR036938">
    <property type="entry name" value="PAP2/HPO_sf"/>
</dbReference>
<accession>A0A853IMF3</accession>
<gene>
    <name evidence="3" type="ORF">H0I39_08785</name>
</gene>
<feature type="transmembrane region" description="Helical" evidence="1">
    <location>
        <begin position="105"/>
        <end position="121"/>
    </location>
</feature>
<name>A0A853IMF3_9BURK</name>
<dbReference type="Proteomes" id="UP000589716">
    <property type="component" value="Unassembled WGS sequence"/>
</dbReference>
<evidence type="ECO:0000313" key="4">
    <source>
        <dbReference type="Proteomes" id="UP000589716"/>
    </source>
</evidence>
<proteinExistence type="predicted"/>
<dbReference type="Gene3D" id="1.20.144.10">
    <property type="entry name" value="Phosphatidic acid phosphatase type 2/haloperoxidase"/>
    <property type="match status" value="1"/>
</dbReference>
<evidence type="ECO:0000256" key="1">
    <source>
        <dbReference type="SAM" id="Phobius"/>
    </source>
</evidence>
<dbReference type="AlphaFoldDB" id="A0A853IMF3"/>
<feature type="transmembrane region" description="Helical" evidence="1">
    <location>
        <begin position="214"/>
        <end position="232"/>
    </location>
</feature>
<organism evidence="3 4">
    <name type="scientific">Ottowia beijingensis</name>
    <dbReference type="NCBI Taxonomy" id="1207057"/>
    <lineage>
        <taxon>Bacteria</taxon>
        <taxon>Pseudomonadati</taxon>
        <taxon>Pseudomonadota</taxon>
        <taxon>Betaproteobacteria</taxon>
        <taxon>Burkholderiales</taxon>
        <taxon>Comamonadaceae</taxon>
        <taxon>Ottowia</taxon>
    </lineage>
</organism>
<dbReference type="SUPFAM" id="SSF48317">
    <property type="entry name" value="Acid phosphatase/Vanadium-dependent haloperoxidase"/>
    <property type="match status" value="1"/>
</dbReference>
<feature type="transmembrane region" description="Helical" evidence="1">
    <location>
        <begin position="159"/>
        <end position="177"/>
    </location>
</feature>
<dbReference type="RefSeq" id="WP_180550233.1">
    <property type="nucleotide sequence ID" value="NZ_JACCKX010000001.1"/>
</dbReference>
<keyword evidence="1" id="KW-0472">Membrane</keyword>
<dbReference type="InterPro" id="IPR000326">
    <property type="entry name" value="PAP2/HPO"/>
</dbReference>
<evidence type="ECO:0000259" key="2">
    <source>
        <dbReference type="Pfam" id="PF01569"/>
    </source>
</evidence>
<reference evidence="3 4" key="1">
    <citation type="submission" date="2020-07" db="EMBL/GenBank/DDBJ databases">
        <authorList>
            <person name="Maaloum M."/>
        </authorList>
    </citation>
    <scope>NUCLEOTIDE SEQUENCE [LARGE SCALE GENOMIC DNA]</scope>
    <source>
        <strain evidence="3 4">GCS-AN-3</strain>
    </source>
</reference>
<keyword evidence="4" id="KW-1185">Reference proteome</keyword>
<feature type="domain" description="Phosphatidic acid phosphatase type 2/haloperoxidase" evidence="2">
    <location>
        <begin position="107"/>
        <end position="234"/>
    </location>
</feature>
<dbReference type="CDD" id="cd03396">
    <property type="entry name" value="PAP2_like_6"/>
    <property type="match status" value="1"/>
</dbReference>
<evidence type="ECO:0000313" key="3">
    <source>
        <dbReference type="EMBL" id="NZA01823.1"/>
    </source>
</evidence>
<comment type="caution">
    <text evidence="3">The sequence shown here is derived from an EMBL/GenBank/DDBJ whole genome shotgun (WGS) entry which is preliminary data.</text>
</comment>
<dbReference type="EMBL" id="JACCKX010000001">
    <property type="protein sequence ID" value="NZA01823.1"/>
    <property type="molecule type" value="Genomic_DNA"/>
</dbReference>
<protein>
    <submittedName>
        <fullName evidence="3">Phosphatase PAP2 family protein</fullName>
    </submittedName>
</protein>
<feature type="transmembrane region" description="Helical" evidence="1">
    <location>
        <begin position="76"/>
        <end position="93"/>
    </location>
</feature>
<keyword evidence="1" id="KW-0812">Transmembrane</keyword>
<sequence length="251" mass="27311">MSLPRGPSGARPAHAEAPTLTFTRFLACTATALALALAWDASALDLPLARWFGTAQGFALTHDWWLQNVLHTGARQAAWALLLALVVMVWRPLGPLRALPKADRAGLVFGILLAALVVQVLKRSSLTSCPWDLQDFGGTARYVSHWRWGVADGGGGHCFPAGHASTAFAFLAAFFWLRPWAPRAARWWLGLTLLAGLGFGAVQMARGAHYLSHVLWAGWFCWLAGGLFWFAVQAWRARRADATVTSAQVRA</sequence>
<dbReference type="Pfam" id="PF01569">
    <property type="entry name" value="PAP2"/>
    <property type="match status" value="1"/>
</dbReference>
<feature type="transmembrane region" description="Helical" evidence="1">
    <location>
        <begin position="184"/>
        <end position="202"/>
    </location>
</feature>
<keyword evidence="1" id="KW-1133">Transmembrane helix</keyword>